<comment type="caution">
    <text evidence="1">The sequence shown here is derived from an EMBL/GenBank/DDBJ whole genome shotgun (WGS) entry which is preliminary data.</text>
</comment>
<dbReference type="Proteomes" id="UP001500957">
    <property type="component" value="Unassembled WGS sequence"/>
</dbReference>
<sequence>MPGAASAVRDLIGGRVTRAEKSGDVWTIVHSRFARHGDSAEI</sequence>
<accession>A0ABN1GWC2</accession>
<gene>
    <name evidence="1" type="ORF">GCM10009547_25300</name>
</gene>
<evidence type="ECO:0000313" key="2">
    <source>
        <dbReference type="Proteomes" id="UP001500957"/>
    </source>
</evidence>
<evidence type="ECO:0000313" key="1">
    <source>
        <dbReference type="EMBL" id="GAA0621510.1"/>
    </source>
</evidence>
<name>A0ABN1GWC2_9ACTN</name>
<keyword evidence="2" id="KW-1185">Reference proteome</keyword>
<dbReference type="RefSeq" id="WP_344605217.1">
    <property type="nucleotide sequence ID" value="NZ_BAAAHE010000019.1"/>
</dbReference>
<proteinExistence type="predicted"/>
<dbReference type="EMBL" id="BAAAHE010000019">
    <property type="protein sequence ID" value="GAA0621510.1"/>
    <property type="molecule type" value="Genomic_DNA"/>
</dbReference>
<organism evidence="1 2">
    <name type="scientific">Sporichthya brevicatena</name>
    <dbReference type="NCBI Taxonomy" id="171442"/>
    <lineage>
        <taxon>Bacteria</taxon>
        <taxon>Bacillati</taxon>
        <taxon>Actinomycetota</taxon>
        <taxon>Actinomycetes</taxon>
        <taxon>Sporichthyales</taxon>
        <taxon>Sporichthyaceae</taxon>
        <taxon>Sporichthya</taxon>
    </lineage>
</organism>
<reference evidence="1 2" key="1">
    <citation type="journal article" date="2019" name="Int. J. Syst. Evol. Microbiol.">
        <title>The Global Catalogue of Microorganisms (GCM) 10K type strain sequencing project: providing services to taxonomists for standard genome sequencing and annotation.</title>
        <authorList>
            <consortium name="The Broad Institute Genomics Platform"/>
            <consortium name="The Broad Institute Genome Sequencing Center for Infectious Disease"/>
            <person name="Wu L."/>
            <person name="Ma J."/>
        </authorList>
    </citation>
    <scope>NUCLEOTIDE SEQUENCE [LARGE SCALE GENOMIC DNA]</scope>
    <source>
        <strain evidence="1 2">JCM 10671</strain>
    </source>
</reference>
<protein>
    <submittedName>
        <fullName evidence="1">Uncharacterized protein</fullName>
    </submittedName>
</protein>